<dbReference type="InterPro" id="IPR052638">
    <property type="entry name" value="PiggyBac_TE-derived"/>
</dbReference>
<gene>
    <name evidence="3" type="primary">LOC112681622</name>
</gene>
<keyword evidence="2" id="KW-1185">Reference proteome</keyword>
<accession>A0A8B8FB64</accession>
<name>A0A8B8FB64_9HEMI</name>
<feature type="domain" description="PiggyBac transposable element-derived protein" evidence="1">
    <location>
        <begin position="144"/>
        <end position="225"/>
    </location>
</feature>
<dbReference type="PANTHER" id="PTHR47055:SF2">
    <property type="entry name" value="PIGGYBAC TRANSPOSABLE ELEMENT-DERIVED PROTEIN 2-RELATED"/>
    <property type="match status" value="1"/>
</dbReference>
<dbReference type="PANTHER" id="PTHR47055">
    <property type="entry name" value="DDE_TNP_1_7 DOMAIN-CONTAINING PROTEIN"/>
    <property type="match status" value="1"/>
</dbReference>
<dbReference type="RefSeq" id="XP_025407652.1">
    <property type="nucleotide sequence ID" value="XM_025551867.1"/>
</dbReference>
<dbReference type="AlphaFoldDB" id="A0A8B8FB64"/>
<organism evidence="2 3">
    <name type="scientific">Sipha flava</name>
    <name type="common">yellow sugarcane aphid</name>
    <dbReference type="NCBI Taxonomy" id="143950"/>
    <lineage>
        <taxon>Eukaryota</taxon>
        <taxon>Metazoa</taxon>
        <taxon>Ecdysozoa</taxon>
        <taxon>Arthropoda</taxon>
        <taxon>Hexapoda</taxon>
        <taxon>Insecta</taxon>
        <taxon>Pterygota</taxon>
        <taxon>Neoptera</taxon>
        <taxon>Paraneoptera</taxon>
        <taxon>Hemiptera</taxon>
        <taxon>Sternorrhyncha</taxon>
        <taxon>Aphidomorpha</taxon>
        <taxon>Aphidoidea</taxon>
        <taxon>Aphididae</taxon>
        <taxon>Sipha</taxon>
    </lineage>
</organism>
<evidence type="ECO:0000259" key="1">
    <source>
        <dbReference type="Pfam" id="PF13843"/>
    </source>
</evidence>
<evidence type="ECO:0000313" key="2">
    <source>
        <dbReference type="Proteomes" id="UP000694846"/>
    </source>
</evidence>
<sequence length="269" mass="31221">MDIPFENGFTLSEALDILMDEDFEGDIFIEPPEPHVDTDADSGDDDGGGIVDNLTSRQLLANAEIRLPNNDRIGLDNNNFEPQNIYQLHEETSLTSSTTLLPDKFQKWIADRKKSKRNPDWIKNADFDIERPSQFPTPDYSNEYNNLPSKRHYWDSSDDLKNISVNQAMRRDRFLQICRFFHCANNSEINHSDKGWKVRPLMEMLKNRCVNNFVPEEHLAYDESMDGYLINFELYQGKNPKSNTDYEHLFGKAASPLLLLLDEIPENKR</sequence>
<evidence type="ECO:0000313" key="3">
    <source>
        <dbReference type="RefSeq" id="XP_025407652.1"/>
    </source>
</evidence>
<reference evidence="3" key="1">
    <citation type="submission" date="2025-08" db="UniProtKB">
        <authorList>
            <consortium name="RefSeq"/>
        </authorList>
    </citation>
    <scope>IDENTIFICATION</scope>
    <source>
        <tissue evidence="3">Whole body</tissue>
    </source>
</reference>
<proteinExistence type="predicted"/>
<dbReference type="GeneID" id="112681622"/>
<dbReference type="GO" id="GO:0043565">
    <property type="term" value="F:sequence-specific DNA binding"/>
    <property type="evidence" value="ECO:0007669"/>
    <property type="project" value="TreeGrafter"/>
</dbReference>
<dbReference type="Pfam" id="PF13843">
    <property type="entry name" value="DDE_Tnp_1_7"/>
    <property type="match status" value="1"/>
</dbReference>
<dbReference type="OrthoDB" id="6628949at2759"/>
<protein>
    <submittedName>
        <fullName evidence="3">PiggyBac transposable element-derived protein 2-like</fullName>
    </submittedName>
</protein>
<dbReference type="Proteomes" id="UP000694846">
    <property type="component" value="Unplaced"/>
</dbReference>
<dbReference type="InterPro" id="IPR029526">
    <property type="entry name" value="PGBD"/>
</dbReference>